<dbReference type="EMBL" id="LCWF01000124">
    <property type="protein sequence ID" value="KKY18363.1"/>
    <property type="molecule type" value="Genomic_DNA"/>
</dbReference>
<dbReference type="Proteomes" id="UP000053317">
    <property type="component" value="Unassembled WGS sequence"/>
</dbReference>
<keyword evidence="1" id="KW-0175">Coiled coil</keyword>
<evidence type="ECO:0000313" key="2">
    <source>
        <dbReference type="EMBL" id="KKY18363.1"/>
    </source>
</evidence>
<name>A0A0G2G3F9_PHACM</name>
<dbReference type="InterPro" id="IPR008991">
    <property type="entry name" value="Translation_prot_SH3-like_sf"/>
</dbReference>
<protein>
    <submittedName>
        <fullName evidence="2">Putative mitochondrial 54s ribosomal protein img1</fullName>
    </submittedName>
</protein>
<evidence type="ECO:0000256" key="1">
    <source>
        <dbReference type="SAM" id="Coils"/>
    </source>
</evidence>
<dbReference type="OrthoDB" id="432645at2759"/>
<reference evidence="2 3" key="2">
    <citation type="submission" date="2015-05" db="EMBL/GenBank/DDBJ databases">
        <authorList>
            <person name="Morales-Cruz A."/>
            <person name="Amrine K.C."/>
            <person name="Cantu D."/>
        </authorList>
    </citation>
    <scope>NUCLEOTIDE SEQUENCE [LARGE SCALE GENOMIC DNA]</scope>
    <source>
        <strain evidence="2">UCRPC4</strain>
    </source>
</reference>
<dbReference type="GO" id="GO:0005840">
    <property type="term" value="C:ribosome"/>
    <property type="evidence" value="ECO:0007669"/>
    <property type="project" value="UniProtKB-KW"/>
</dbReference>
<comment type="caution">
    <text evidence="2">The sequence shown here is derived from an EMBL/GenBank/DDBJ whole genome shotgun (WGS) entry which is preliminary data.</text>
</comment>
<feature type="coiled-coil region" evidence="1">
    <location>
        <begin position="276"/>
        <end position="356"/>
    </location>
</feature>
<evidence type="ECO:0000313" key="3">
    <source>
        <dbReference type="Proteomes" id="UP000053317"/>
    </source>
</evidence>
<organism evidence="2 3">
    <name type="scientific">Phaeomoniella chlamydospora</name>
    <name type="common">Phaeoacremonium chlamydosporum</name>
    <dbReference type="NCBI Taxonomy" id="158046"/>
    <lineage>
        <taxon>Eukaryota</taxon>
        <taxon>Fungi</taxon>
        <taxon>Dikarya</taxon>
        <taxon>Ascomycota</taxon>
        <taxon>Pezizomycotina</taxon>
        <taxon>Eurotiomycetes</taxon>
        <taxon>Chaetothyriomycetidae</taxon>
        <taxon>Phaeomoniellales</taxon>
        <taxon>Phaeomoniellaceae</taxon>
        <taxon>Phaeomoniella</taxon>
    </lineage>
</organism>
<dbReference type="SUPFAM" id="SSF50104">
    <property type="entry name" value="Translation proteins SH3-like domain"/>
    <property type="match status" value="1"/>
</dbReference>
<keyword evidence="2" id="KW-0687">Ribonucleoprotein</keyword>
<accession>A0A0G2G3F9</accession>
<reference evidence="2 3" key="1">
    <citation type="submission" date="2015-05" db="EMBL/GenBank/DDBJ databases">
        <title>Distinctive expansion of gene families associated with plant cell wall degradation and secondary metabolism in the genomes of grapevine trunk pathogens.</title>
        <authorList>
            <person name="Lawrence D.P."/>
            <person name="Travadon R."/>
            <person name="Rolshausen P.E."/>
            <person name="Baumgartner K."/>
        </authorList>
    </citation>
    <scope>NUCLEOTIDE SEQUENCE [LARGE SCALE GENOMIC DNA]</scope>
    <source>
        <strain evidence="2">UCRPC4</strain>
    </source>
</reference>
<keyword evidence="2" id="KW-0689">Ribosomal protein</keyword>
<sequence length="361" mass="40805">MRKAKLLLPENLEPQFFDQLPARLRPDIVEKKLRILPPKPAIKFICPDPVAHIQASQMSLLDPTGVRAKMFDYKNREGAKVGDILHTTFKSGEPLSGVILSIKSRRQDTSVLVRSNLTKVGTEMSIKVFSPNVANVTLLKHDLDGLFLDESDRRMQDTDQSPYQQQLSVSVGVLAKVESGLLDGMSQCPQGYEDFAVFLDNTTPVYTLKCADIKFRTWFISSATQFIKRHGSLPAADLPMEISPAADLLKDIISAWENAFKEGLVVNKDPTINKHIIDLQRNHESFIETIEEQKKELELKGKELTDVKSHYHAKLSMWYQDDQEKDGKIGGLKYEVTRLRKELERSKAEKTSLNIRGEVTA</sequence>
<dbReference type="InterPro" id="IPR038657">
    <property type="entry name" value="Ribosomal_bL19_sf"/>
</dbReference>
<dbReference type="Gene3D" id="2.30.30.790">
    <property type="match status" value="1"/>
</dbReference>
<gene>
    <name evidence="2" type="ORF">UCRPC4_g04980</name>
</gene>
<dbReference type="AlphaFoldDB" id="A0A0G2G3F9"/>
<keyword evidence="3" id="KW-1185">Reference proteome</keyword>
<proteinExistence type="predicted"/>